<dbReference type="InParanoid" id="A0A078AMR1"/>
<keyword evidence="4 5" id="KW-0274">FAD</keyword>
<dbReference type="SUPFAM" id="SSF56645">
    <property type="entry name" value="Acyl-CoA dehydrogenase NM domain-like"/>
    <property type="match status" value="1"/>
</dbReference>
<evidence type="ECO:0000256" key="3">
    <source>
        <dbReference type="ARBA" id="ARBA00022630"/>
    </source>
</evidence>
<dbReference type="InterPro" id="IPR045008">
    <property type="entry name" value="ACX4-like"/>
</dbReference>
<protein>
    <submittedName>
        <fullName evidence="9">Acyl-coenzyme a oxidase peroxisomal-like</fullName>
    </submittedName>
</protein>
<dbReference type="InterPro" id="IPR037069">
    <property type="entry name" value="AcylCoA_DH/ox_N_sf"/>
</dbReference>
<dbReference type="Pfam" id="PF02770">
    <property type="entry name" value="Acyl-CoA_dh_M"/>
    <property type="match status" value="1"/>
</dbReference>
<comment type="similarity">
    <text evidence="2 5">Belongs to the acyl-CoA dehydrogenase family.</text>
</comment>
<dbReference type="InterPro" id="IPR006091">
    <property type="entry name" value="Acyl-CoA_Oxase/DH_mid-dom"/>
</dbReference>
<name>A0A078AMR1_STYLE</name>
<evidence type="ECO:0000256" key="5">
    <source>
        <dbReference type="RuleBase" id="RU362125"/>
    </source>
</evidence>
<evidence type="ECO:0000256" key="2">
    <source>
        <dbReference type="ARBA" id="ARBA00009347"/>
    </source>
</evidence>
<dbReference type="InterPro" id="IPR036250">
    <property type="entry name" value="AcylCo_DH-like_C"/>
</dbReference>
<feature type="domain" description="Acyl-CoA oxidase/dehydrogenase middle" evidence="7">
    <location>
        <begin position="158"/>
        <end position="251"/>
    </location>
</feature>
<evidence type="ECO:0000259" key="7">
    <source>
        <dbReference type="Pfam" id="PF02770"/>
    </source>
</evidence>
<dbReference type="PANTHER" id="PTHR43188:SF1">
    <property type="entry name" value="ACYL-COA DEHYDROGENASE"/>
    <property type="match status" value="1"/>
</dbReference>
<dbReference type="EMBL" id="CCKQ01011128">
    <property type="protein sequence ID" value="CDW82667.1"/>
    <property type="molecule type" value="Genomic_DNA"/>
</dbReference>
<evidence type="ECO:0000256" key="1">
    <source>
        <dbReference type="ARBA" id="ARBA00001974"/>
    </source>
</evidence>
<evidence type="ECO:0000313" key="10">
    <source>
        <dbReference type="Proteomes" id="UP000039865"/>
    </source>
</evidence>
<dbReference type="InterPro" id="IPR046373">
    <property type="entry name" value="Acyl-CoA_Oxase/DH_mid-dom_sf"/>
</dbReference>
<gene>
    <name evidence="9" type="primary">Contig8320.g8871</name>
    <name evidence="9" type="ORF">STYLEM_11700</name>
</gene>
<keyword evidence="5" id="KW-0560">Oxidoreductase</keyword>
<dbReference type="InterPro" id="IPR009100">
    <property type="entry name" value="AcylCoA_DH/oxidase_NM_dom_sf"/>
</dbReference>
<organism evidence="9 10">
    <name type="scientific">Stylonychia lemnae</name>
    <name type="common">Ciliate</name>
    <dbReference type="NCBI Taxonomy" id="5949"/>
    <lineage>
        <taxon>Eukaryota</taxon>
        <taxon>Sar</taxon>
        <taxon>Alveolata</taxon>
        <taxon>Ciliophora</taxon>
        <taxon>Intramacronucleata</taxon>
        <taxon>Spirotrichea</taxon>
        <taxon>Stichotrichia</taxon>
        <taxon>Sporadotrichida</taxon>
        <taxon>Oxytrichidae</taxon>
        <taxon>Stylonychinae</taxon>
        <taxon>Stylonychia</taxon>
    </lineage>
</organism>
<dbReference type="InterPro" id="IPR013786">
    <property type="entry name" value="AcylCoA_DH/ox_N"/>
</dbReference>
<evidence type="ECO:0000259" key="6">
    <source>
        <dbReference type="Pfam" id="PF00441"/>
    </source>
</evidence>
<dbReference type="Proteomes" id="UP000039865">
    <property type="component" value="Unassembled WGS sequence"/>
</dbReference>
<evidence type="ECO:0000313" key="9">
    <source>
        <dbReference type="EMBL" id="CDW82667.1"/>
    </source>
</evidence>
<dbReference type="GO" id="GO:0003995">
    <property type="term" value="F:acyl-CoA dehydrogenase activity"/>
    <property type="evidence" value="ECO:0007669"/>
    <property type="project" value="InterPro"/>
</dbReference>
<dbReference type="AlphaFoldDB" id="A0A078AMR1"/>
<feature type="domain" description="Acyl-CoA dehydrogenase/oxidase N-terminal" evidence="8">
    <location>
        <begin position="44"/>
        <end position="150"/>
    </location>
</feature>
<accession>A0A078AMR1</accession>
<dbReference type="OrthoDB" id="435240at2759"/>
<keyword evidence="3 5" id="KW-0285">Flavoprotein</keyword>
<dbReference type="Gene3D" id="2.40.110.10">
    <property type="entry name" value="Butyryl-CoA Dehydrogenase, subunit A, domain 2"/>
    <property type="match status" value="1"/>
</dbReference>
<dbReference type="GO" id="GO:0005777">
    <property type="term" value="C:peroxisome"/>
    <property type="evidence" value="ECO:0007669"/>
    <property type="project" value="TreeGrafter"/>
</dbReference>
<evidence type="ECO:0000259" key="8">
    <source>
        <dbReference type="Pfam" id="PF02771"/>
    </source>
</evidence>
<dbReference type="Pfam" id="PF00441">
    <property type="entry name" value="Acyl-CoA_dh_1"/>
    <property type="match status" value="1"/>
</dbReference>
<dbReference type="Gene3D" id="1.20.140.10">
    <property type="entry name" value="Butyryl-CoA Dehydrogenase, subunit A, domain 3"/>
    <property type="match status" value="1"/>
</dbReference>
<comment type="cofactor">
    <cofactor evidence="1 5">
        <name>FAD</name>
        <dbReference type="ChEBI" id="CHEBI:57692"/>
    </cofactor>
</comment>
<dbReference type="GO" id="GO:0050660">
    <property type="term" value="F:flavin adenine dinucleotide binding"/>
    <property type="evidence" value="ECO:0007669"/>
    <property type="project" value="InterPro"/>
</dbReference>
<dbReference type="Pfam" id="PF02771">
    <property type="entry name" value="Acyl-CoA_dh_N"/>
    <property type="match status" value="1"/>
</dbReference>
<dbReference type="FunFam" id="2.40.110.10:FF:000013">
    <property type="entry name" value="Acyl-coenzyme A oxidase 4 peroxisomal"/>
    <property type="match status" value="1"/>
</dbReference>
<reference evidence="9 10" key="1">
    <citation type="submission" date="2014-06" db="EMBL/GenBank/DDBJ databases">
        <authorList>
            <person name="Swart Estienne"/>
        </authorList>
    </citation>
    <scope>NUCLEOTIDE SEQUENCE [LARGE SCALE GENOMIC DNA]</scope>
    <source>
        <strain evidence="9 10">130c</strain>
    </source>
</reference>
<dbReference type="InterPro" id="IPR006089">
    <property type="entry name" value="Acyl-CoA_DH_CS"/>
</dbReference>
<proteinExistence type="inferred from homology"/>
<dbReference type="PROSITE" id="PS00073">
    <property type="entry name" value="ACYL_COA_DH_2"/>
    <property type="match status" value="1"/>
</dbReference>
<dbReference type="OMA" id="FCSMRTR"/>
<sequence>MERASSNLSLLSSHLNPQFQSNQVSKLKPVDDVWESLKMDSYLTPEKVELRKKTRAFMESIEKELHDYINKTEFPFHLVPKIAQLGINGLQMKEFGAPGLTSVETGAILFEMAKVDMSVTTFLMVHNCIGMSVVEFLGDDDQKNRILPDCQALKKVICFGLTEPDYGSDASSLRSSAKKVEGGYLLNGKKRWIGNATFADYIIIWARNEADGNRIQAFVVEKGSKGLKTEKIENKYALRMTQNADITLDNVFVPDNNKLAKAKDFSSANLILEHSRVGVAWTATANAVGAYEASLRYVMQRKQFGKQIAAFQATQLKLSKMLGQCELMLSLCMRLSQLVDQGKTTIGQIGRTKGICSAIGREVCATAREICGGNGILLENRVIKSMLDAEVIYTYEGTYEVNMLVSGREITGGISAFK</sequence>
<dbReference type="GO" id="GO:0006635">
    <property type="term" value="P:fatty acid beta-oxidation"/>
    <property type="evidence" value="ECO:0007669"/>
    <property type="project" value="InterPro"/>
</dbReference>
<dbReference type="SUPFAM" id="SSF47203">
    <property type="entry name" value="Acyl-CoA dehydrogenase C-terminal domain-like"/>
    <property type="match status" value="1"/>
</dbReference>
<keyword evidence="10" id="KW-1185">Reference proteome</keyword>
<dbReference type="InterPro" id="IPR009075">
    <property type="entry name" value="AcylCo_DH/oxidase_C"/>
</dbReference>
<dbReference type="Gene3D" id="1.10.540.10">
    <property type="entry name" value="Acyl-CoA dehydrogenase/oxidase, N-terminal domain"/>
    <property type="match status" value="1"/>
</dbReference>
<evidence type="ECO:0000256" key="4">
    <source>
        <dbReference type="ARBA" id="ARBA00022827"/>
    </source>
</evidence>
<dbReference type="PANTHER" id="PTHR43188">
    <property type="entry name" value="ACYL-COENZYME A OXIDASE"/>
    <property type="match status" value="1"/>
</dbReference>
<feature type="domain" description="Acyl-CoA dehydrogenase/oxidase C-terminal" evidence="6">
    <location>
        <begin position="268"/>
        <end position="409"/>
    </location>
</feature>